<gene>
    <name evidence="1" type="ORF">D5086_020892</name>
</gene>
<evidence type="ECO:0000313" key="2">
    <source>
        <dbReference type="Proteomes" id="UP000309997"/>
    </source>
</evidence>
<protein>
    <submittedName>
        <fullName evidence="1">Uncharacterized protein</fullName>
    </submittedName>
</protein>
<evidence type="ECO:0000313" key="1">
    <source>
        <dbReference type="EMBL" id="KAL3579388.1"/>
    </source>
</evidence>
<reference evidence="1 2" key="1">
    <citation type="journal article" date="2024" name="Plant Biotechnol. J.">
        <title>Genome and CRISPR/Cas9 system of a widespread forest tree (Populus alba) in the world.</title>
        <authorList>
            <person name="Liu Y.J."/>
            <person name="Jiang P.F."/>
            <person name="Han X.M."/>
            <person name="Li X.Y."/>
            <person name="Wang H.M."/>
            <person name="Wang Y.J."/>
            <person name="Wang X.X."/>
            <person name="Zeng Q.Y."/>
        </authorList>
    </citation>
    <scope>NUCLEOTIDE SEQUENCE [LARGE SCALE GENOMIC DNA]</scope>
    <source>
        <strain evidence="2">cv. PAL-ZL1</strain>
    </source>
</reference>
<dbReference type="Proteomes" id="UP000309997">
    <property type="component" value="Unassembled WGS sequence"/>
</dbReference>
<dbReference type="EMBL" id="RCHU02000010">
    <property type="protein sequence ID" value="KAL3579388.1"/>
    <property type="molecule type" value="Genomic_DNA"/>
</dbReference>
<keyword evidence="2" id="KW-1185">Reference proteome</keyword>
<proteinExistence type="predicted"/>
<accession>A0ACC4BLB2</accession>
<comment type="caution">
    <text evidence="1">The sequence shown here is derived from an EMBL/GenBank/DDBJ whole genome shotgun (WGS) entry which is preliminary data.</text>
</comment>
<name>A0ACC4BLB2_POPAL</name>
<sequence length="353" mass="38719">MGPETSSQEQQLRLALTTPAPPAPAPAKTTPVSTKTTALAPGFRFHPTDEELVIYYLKRKQCGFLYGCLDNLGNEKENSYFGLTIEGAQPKIDSYVLCRVFHKNNIGPPTGNRYAPFIEEEWDDRGAALIPGEDAADEVVVTYDTGGEMHRTEQDSHSINKSPLGITEVPGDSQNALPVCKTESVEDCPPLCVLNTEAPLTLLQYKRRKHNNETGSNRSNASENSTRTSQDPCSSTTTTAATTSAEMMMATTSATTTAISALLEFSLMEPLEPKENPRVPPPALDAASLDSSMSPSCRKFINDLQSEIHKISVERETLKLEMMSAHAMINILQSRVDFLNKENEDLKRSVHAK</sequence>
<organism evidence="1 2">
    <name type="scientific">Populus alba</name>
    <name type="common">White poplar</name>
    <dbReference type="NCBI Taxonomy" id="43335"/>
    <lineage>
        <taxon>Eukaryota</taxon>
        <taxon>Viridiplantae</taxon>
        <taxon>Streptophyta</taxon>
        <taxon>Embryophyta</taxon>
        <taxon>Tracheophyta</taxon>
        <taxon>Spermatophyta</taxon>
        <taxon>Magnoliopsida</taxon>
        <taxon>eudicotyledons</taxon>
        <taxon>Gunneridae</taxon>
        <taxon>Pentapetalae</taxon>
        <taxon>rosids</taxon>
        <taxon>fabids</taxon>
        <taxon>Malpighiales</taxon>
        <taxon>Salicaceae</taxon>
        <taxon>Saliceae</taxon>
        <taxon>Populus</taxon>
    </lineage>
</organism>